<keyword evidence="3" id="KW-1185">Reference proteome</keyword>
<evidence type="ECO:0000256" key="1">
    <source>
        <dbReference type="SAM" id="MobiDB-lite"/>
    </source>
</evidence>
<reference evidence="2 3" key="1">
    <citation type="submission" date="2024-09" db="EMBL/GenBank/DDBJ databases">
        <authorList>
            <person name="Sun Q."/>
            <person name="Mori K."/>
        </authorList>
    </citation>
    <scope>NUCLEOTIDE SEQUENCE [LARGE SCALE GENOMIC DNA]</scope>
    <source>
        <strain evidence="2 3">JCM 11683</strain>
    </source>
</reference>
<gene>
    <name evidence="2" type="ORF">ACFFN1_02135</name>
</gene>
<dbReference type="EMBL" id="JBHMAU010000020">
    <property type="protein sequence ID" value="MFB9775219.1"/>
    <property type="molecule type" value="Genomic_DNA"/>
</dbReference>
<comment type="caution">
    <text evidence="2">The sequence shown here is derived from an EMBL/GenBank/DDBJ whole genome shotgun (WGS) entry which is preliminary data.</text>
</comment>
<dbReference type="Proteomes" id="UP001589707">
    <property type="component" value="Unassembled WGS sequence"/>
</dbReference>
<accession>A0ABV5WZT3</accession>
<proteinExistence type="predicted"/>
<name>A0ABV5WZT3_9MICO</name>
<organism evidence="2 3">
    <name type="scientific">Brevibacterium otitidis</name>
    <dbReference type="NCBI Taxonomy" id="53364"/>
    <lineage>
        <taxon>Bacteria</taxon>
        <taxon>Bacillati</taxon>
        <taxon>Actinomycetota</taxon>
        <taxon>Actinomycetes</taxon>
        <taxon>Micrococcales</taxon>
        <taxon>Brevibacteriaceae</taxon>
        <taxon>Brevibacterium</taxon>
    </lineage>
</organism>
<protein>
    <submittedName>
        <fullName evidence="2">Uncharacterized protein</fullName>
    </submittedName>
</protein>
<evidence type="ECO:0000313" key="3">
    <source>
        <dbReference type="Proteomes" id="UP001589707"/>
    </source>
</evidence>
<evidence type="ECO:0000313" key="2">
    <source>
        <dbReference type="EMBL" id="MFB9775219.1"/>
    </source>
</evidence>
<sequence>MPNGVAGSLGRLLTAEPSTSQLLDPDEDLTAALTARQTIRRRILDAAAVLASAAVTDIAALRVLDWQLPVLERRAAGEQAEPVRACFFNPLHALASRTAQFTGRGGGTHRAGMHSVRTADRPR</sequence>
<feature type="region of interest" description="Disordered" evidence="1">
    <location>
        <begin position="100"/>
        <end position="123"/>
    </location>
</feature>
<dbReference type="RefSeq" id="WP_376838148.1">
    <property type="nucleotide sequence ID" value="NZ_JBHMAU010000020.1"/>
</dbReference>